<dbReference type="PANTHER" id="PTHR34130">
    <property type="entry name" value="OS08G0243800 PROTEIN"/>
    <property type="match status" value="1"/>
</dbReference>
<dbReference type="OMA" id="RENYEYF"/>
<dbReference type="AlphaFoldDB" id="A0A2C9VK63"/>
<gene>
    <name evidence="2" type="ORF">MANES_07G102900v8</name>
</gene>
<dbReference type="OrthoDB" id="1576948at2759"/>
<dbReference type="Gramene" id="Manes.07G102900.1.v8.1">
    <property type="protein sequence ID" value="Manes.07G102900.1.v8.1.CDS.1"/>
    <property type="gene ID" value="Manes.07G102900.v8.1"/>
</dbReference>
<evidence type="ECO:0000256" key="1">
    <source>
        <dbReference type="SAM" id="MobiDB-lite"/>
    </source>
</evidence>
<feature type="region of interest" description="Disordered" evidence="1">
    <location>
        <begin position="203"/>
        <end position="227"/>
    </location>
</feature>
<proteinExistence type="predicted"/>
<sequence length="280" mass="32251">MDAKACSFKPERENYEYFQELEDDEDEALSLCDLPLNSEEAAAYSVWDGFSMEDQNSSLDQEFFEFFSENFTSSSAYPKDNIISCGKLIPYKEENVDDKAENSEKLPSKAKEANTNSTFTWKSYSLNKLRSSSLKIIHENSYTTWKTNCQGPSPGKNVDKYTFPMRKVSFVASPTKSRWQLFTFRMGRYPIEMELNDIKTRQNKLSDDKIRRSMKSPAKSKKSRLDDQLAEKREKSWWGLLSILGCKSYDANAMVKASLSCIPSEKRSFKLTDGKNLNRV</sequence>
<comment type="caution">
    <text evidence="2">The sequence shown here is derived from an EMBL/GenBank/DDBJ whole genome shotgun (WGS) entry which is preliminary data.</text>
</comment>
<organism evidence="2 3">
    <name type="scientific">Manihot esculenta</name>
    <name type="common">Cassava</name>
    <name type="synonym">Jatropha manihot</name>
    <dbReference type="NCBI Taxonomy" id="3983"/>
    <lineage>
        <taxon>Eukaryota</taxon>
        <taxon>Viridiplantae</taxon>
        <taxon>Streptophyta</taxon>
        <taxon>Embryophyta</taxon>
        <taxon>Tracheophyta</taxon>
        <taxon>Spermatophyta</taxon>
        <taxon>Magnoliopsida</taxon>
        <taxon>eudicotyledons</taxon>
        <taxon>Gunneridae</taxon>
        <taxon>Pentapetalae</taxon>
        <taxon>rosids</taxon>
        <taxon>fabids</taxon>
        <taxon>Malpighiales</taxon>
        <taxon>Euphorbiaceae</taxon>
        <taxon>Crotonoideae</taxon>
        <taxon>Manihoteae</taxon>
        <taxon>Manihot</taxon>
    </lineage>
</organism>
<evidence type="ECO:0000313" key="3">
    <source>
        <dbReference type="Proteomes" id="UP000091857"/>
    </source>
</evidence>
<dbReference type="EMBL" id="CM004393">
    <property type="protein sequence ID" value="OAY45918.1"/>
    <property type="molecule type" value="Genomic_DNA"/>
</dbReference>
<feature type="compositionally biased region" description="Basic residues" evidence="1">
    <location>
        <begin position="212"/>
        <end position="222"/>
    </location>
</feature>
<reference evidence="3" key="1">
    <citation type="journal article" date="2016" name="Nat. Biotechnol.">
        <title>Sequencing wild and cultivated cassava and related species reveals extensive interspecific hybridization and genetic diversity.</title>
        <authorList>
            <person name="Bredeson J.V."/>
            <person name="Lyons J.B."/>
            <person name="Prochnik S.E."/>
            <person name="Wu G.A."/>
            <person name="Ha C.M."/>
            <person name="Edsinger-Gonzales E."/>
            <person name="Grimwood J."/>
            <person name="Schmutz J."/>
            <person name="Rabbi I.Y."/>
            <person name="Egesi C."/>
            <person name="Nauluvula P."/>
            <person name="Lebot V."/>
            <person name="Ndunguru J."/>
            <person name="Mkamilo G."/>
            <person name="Bart R.S."/>
            <person name="Setter T.L."/>
            <person name="Gleadow R.M."/>
            <person name="Kulakow P."/>
            <person name="Ferguson M.E."/>
            <person name="Rounsley S."/>
            <person name="Rokhsar D.S."/>
        </authorList>
    </citation>
    <scope>NUCLEOTIDE SEQUENCE [LARGE SCALE GENOMIC DNA]</scope>
    <source>
        <strain evidence="3">cv. AM560-2</strain>
    </source>
</reference>
<dbReference type="PANTHER" id="PTHR34130:SF5">
    <property type="entry name" value="OS08G0243800 PROTEIN"/>
    <property type="match status" value="1"/>
</dbReference>
<name>A0A2C9VK63_MANES</name>
<accession>A0A2C9VK63</accession>
<keyword evidence="3" id="KW-1185">Reference proteome</keyword>
<dbReference type="Proteomes" id="UP000091857">
    <property type="component" value="Chromosome 7"/>
</dbReference>
<protein>
    <submittedName>
        <fullName evidence="2">Uncharacterized protein</fullName>
    </submittedName>
</protein>
<evidence type="ECO:0000313" key="2">
    <source>
        <dbReference type="EMBL" id="OAY45918.1"/>
    </source>
</evidence>